<feature type="non-terminal residue" evidence="2">
    <location>
        <position position="1"/>
    </location>
</feature>
<evidence type="ECO:0000256" key="1">
    <source>
        <dbReference type="SAM" id="MobiDB-lite"/>
    </source>
</evidence>
<feature type="region of interest" description="Disordered" evidence="1">
    <location>
        <begin position="1"/>
        <end position="39"/>
    </location>
</feature>
<organism evidence="2">
    <name type="scientific">uncultured Acetobacteraceae bacterium</name>
    <dbReference type="NCBI Taxonomy" id="169975"/>
    <lineage>
        <taxon>Bacteria</taxon>
        <taxon>Pseudomonadati</taxon>
        <taxon>Pseudomonadota</taxon>
        <taxon>Alphaproteobacteria</taxon>
        <taxon>Acetobacterales</taxon>
        <taxon>Acetobacteraceae</taxon>
        <taxon>environmental samples</taxon>
    </lineage>
</organism>
<feature type="non-terminal residue" evidence="2">
    <location>
        <position position="39"/>
    </location>
</feature>
<proteinExistence type="predicted"/>
<gene>
    <name evidence="2" type="ORF">AVDCRST_MAG04-2295</name>
</gene>
<evidence type="ECO:0000313" key="2">
    <source>
        <dbReference type="EMBL" id="CAA9254548.1"/>
    </source>
</evidence>
<reference evidence="2" key="1">
    <citation type="submission" date="2020-02" db="EMBL/GenBank/DDBJ databases">
        <authorList>
            <person name="Meier V. D."/>
        </authorList>
    </citation>
    <scope>NUCLEOTIDE SEQUENCE</scope>
    <source>
        <strain evidence="2">AVDCRST_MAG04</strain>
    </source>
</reference>
<name>A0A6J4IMW7_9PROT</name>
<accession>A0A6J4IMW7</accession>
<sequence length="39" mass="3872">APTPRPGRGGAGRHGGAGRRPWPNPSAGRPGLLGGHQAH</sequence>
<dbReference type="EMBL" id="CADCTL010000162">
    <property type="protein sequence ID" value="CAA9254548.1"/>
    <property type="molecule type" value="Genomic_DNA"/>
</dbReference>
<protein>
    <submittedName>
        <fullName evidence="2">Uncharacterized protein</fullName>
    </submittedName>
</protein>
<dbReference type="AlphaFoldDB" id="A0A6J4IMW7"/>